<organism evidence="1 2">
    <name type="scientific">Histidinibacterium aquaticum</name>
    <dbReference type="NCBI Taxonomy" id="2613962"/>
    <lineage>
        <taxon>Bacteria</taxon>
        <taxon>Pseudomonadati</taxon>
        <taxon>Pseudomonadota</taxon>
        <taxon>Alphaproteobacteria</taxon>
        <taxon>Rhodobacterales</taxon>
        <taxon>Paracoccaceae</taxon>
        <taxon>Histidinibacterium</taxon>
    </lineage>
</organism>
<proteinExistence type="predicted"/>
<evidence type="ECO:0000313" key="1">
    <source>
        <dbReference type="EMBL" id="KAA9010527.1"/>
    </source>
</evidence>
<gene>
    <name evidence="1" type="ORF">F3S47_04590</name>
</gene>
<evidence type="ECO:0000313" key="2">
    <source>
        <dbReference type="Proteomes" id="UP000326554"/>
    </source>
</evidence>
<accession>A0A5J5GR33</accession>
<dbReference type="AlphaFoldDB" id="A0A5J5GR33"/>
<dbReference type="RefSeq" id="WP_150444013.1">
    <property type="nucleotide sequence ID" value="NZ_VYQE01000001.1"/>
</dbReference>
<name>A0A5J5GR33_9RHOB</name>
<dbReference type="Proteomes" id="UP000326554">
    <property type="component" value="Unassembled WGS sequence"/>
</dbReference>
<comment type="caution">
    <text evidence="1">The sequence shown here is derived from an EMBL/GenBank/DDBJ whole genome shotgun (WGS) entry which is preliminary data.</text>
</comment>
<reference evidence="1 2" key="1">
    <citation type="submission" date="2019-09" db="EMBL/GenBank/DDBJ databases">
        <authorList>
            <person name="Park J.-S."/>
            <person name="Choi H.-J."/>
        </authorList>
    </citation>
    <scope>NUCLEOTIDE SEQUENCE [LARGE SCALE GENOMIC DNA]</scope>
    <source>
        <strain evidence="1 2">176SS1-4</strain>
    </source>
</reference>
<keyword evidence="2" id="KW-1185">Reference proteome</keyword>
<protein>
    <submittedName>
        <fullName evidence="1">Uncharacterized protein</fullName>
    </submittedName>
</protein>
<dbReference type="EMBL" id="VYQE01000001">
    <property type="protein sequence ID" value="KAA9010527.1"/>
    <property type="molecule type" value="Genomic_DNA"/>
</dbReference>
<sequence length="92" mass="9840">MTDTALRPTLFGAISSFVGRVFESEPPMLVQGFDPDRQTLTLTVDNAQDGDEVIFRDSGRGCDVVMGGKTLARIVGVRPDELDAGSIRLIAG</sequence>